<dbReference type="InterPro" id="IPR012685">
    <property type="entry name" value="CHP02304_F390_synth-rel"/>
</dbReference>
<keyword evidence="2" id="KW-1185">Reference proteome</keyword>
<dbReference type="EMBL" id="VBWP01000001">
    <property type="protein sequence ID" value="TLG77254.1"/>
    <property type="molecule type" value="Genomic_DNA"/>
</dbReference>
<dbReference type="SUPFAM" id="SSF56801">
    <property type="entry name" value="Acetyl-CoA synthetase-like"/>
    <property type="match status" value="1"/>
</dbReference>
<dbReference type="PANTHER" id="PTHR36932">
    <property type="entry name" value="CAPSULAR POLYSACCHARIDE BIOSYNTHESIS PROTEIN"/>
    <property type="match status" value="1"/>
</dbReference>
<dbReference type="InterPro" id="IPR042099">
    <property type="entry name" value="ANL_N_sf"/>
</dbReference>
<evidence type="ECO:0000313" key="1">
    <source>
        <dbReference type="EMBL" id="TLG77254.1"/>
    </source>
</evidence>
<reference evidence="1 2" key="1">
    <citation type="submission" date="2019-05" db="EMBL/GenBank/DDBJ databases">
        <title>Culicoidintestinum kansasii gen. nov., sp. nov. from the gastrointestinal tract of the biting midge, Culicoides sonorensis.</title>
        <authorList>
            <person name="Neupane S."/>
            <person name="Ghosh A."/>
            <person name="Gunther S."/>
            <person name="Martin K."/>
            <person name="Zurek L."/>
        </authorList>
    </citation>
    <scope>NUCLEOTIDE SEQUENCE [LARGE SCALE GENOMIC DNA]</scope>
    <source>
        <strain evidence="1 2">CS-1</strain>
    </source>
</reference>
<dbReference type="OrthoDB" id="580775at2"/>
<protein>
    <submittedName>
        <fullName evidence="1">Adenylate cyclase</fullName>
    </submittedName>
</protein>
<evidence type="ECO:0000313" key="2">
    <source>
        <dbReference type="Proteomes" id="UP000306912"/>
    </source>
</evidence>
<sequence length="440" mass="50928">MILRLSQIITFSTTYLQVRYLRYLSVKKPSAFARWQKRRLEKHVKRIVKHSSYYRNVLSEKTFNDYPIINKQVMMEHFDDLNTAGISLNRARVLALMSEQERDFSPKIGTVSVGLSSGTTGNQGVFLVSDHEVAQWAAAVTAKLIDFKQFRKEPITIAFFMRANNNLYESMNKGKININFFDLLKPVKENLERLMILQPNIIVAQPSMLRIIADYFDGKTLPFELKEVYSIAEVLDPVDEMYISERLGLPIKQVYQATEGFLAASCSHGYLHLNEDVVYIEKEYLDAEKRRFVPIITDLYRISQPLIRYRLNDVLIESQEPCPCGSCYTRIDAIEGREDDCFVLKNQANEMITIFPDFIRYAIINADAAITEYKVSQNSATDIIVYLNITDDDFITAQQTIHQNFADLFASYGITEYLLQFENAIPESKNKKLRRIERML</sequence>
<dbReference type="Gene3D" id="3.40.50.12780">
    <property type="entry name" value="N-terminal domain of ligase-like"/>
    <property type="match status" value="1"/>
</dbReference>
<dbReference type="InParanoid" id="A0A5R8QHI6"/>
<name>A0A5R8QHI6_9FIRM</name>
<dbReference type="PANTHER" id="PTHR36932:SF1">
    <property type="entry name" value="CAPSULAR POLYSACCHARIDE BIOSYNTHESIS PROTEIN"/>
    <property type="match status" value="1"/>
</dbReference>
<organism evidence="1 2">
    <name type="scientific">Culicoidibacter larvae</name>
    <dbReference type="NCBI Taxonomy" id="2579976"/>
    <lineage>
        <taxon>Bacteria</taxon>
        <taxon>Bacillati</taxon>
        <taxon>Bacillota</taxon>
        <taxon>Culicoidibacteria</taxon>
        <taxon>Culicoidibacterales</taxon>
        <taxon>Culicoidibacteraceae</taxon>
        <taxon>Culicoidibacter</taxon>
    </lineage>
</organism>
<dbReference type="AlphaFoldDB" id="A0A5R8QHI6"/>
<proteinExistence type="predicted"/>
<comment type="caution">
    <text evidence="1">The sequence shown here is derived from an EMBL/GenBank/DDBJ whole genome shotgun (WGS) entry which is preliminary data.</text>
</comment>
<dbReference type="InterPro" id="IPR053158">
    <property type="entry name" value="CapK_Type1_Caps_Biosynth"/>
</dbReference>
<accession>A0A5R8QHI6</accession>
<dbReference type="Proteomes" id="UP000306912">
    <property type="component" value="Unassembled WGS sequence"/>
</dbReference>
<gene>
    <name evidence="1" type="ORF">FEZ08_01160</name>
</gene>
<dbReference type="NCBIfam" id="TIGR02304">
    <property type="entry name" value="aden_form_hyp"/>
    <property type="match status" value="1"/>
</dbReference>